<dbReference type="SUPFAM" id="SSF51182">
    <property type="entry name" value="RmlC-like cupins"/>
    <property type="match status" value="1"/>
</dbReference>
<reference evidence="2" key="1">
    <citation type="journal article" date="2016" name="Sci. Rep.">
        <title>Triclosan Resistome from Metagenome Reveals Diverse Enoyl Acyl Carrier Protein Reductases and Selective Enrichment of Triclosan Resistance Genes.</title>
        <authorList>
            <person name="Khan R."/>
            <person name="Kong H.G."/>
            <person name="Jung Y.H."/>
            <person name="Choi J."/>
            <person name="Baek K.Y."/>
            <person name="Hwang E.C."/>
            <person name="Lee S.W."/>
        </authorList>
    </citation>
    <scope>NUCLEOTIDE SEQUENCE</scope>
</reference>
<dbReference type="InterPro" id="IPR014710">
    <property type="entry name" value="RmlC-like_jellyroll"/>
</dbReference>
<organism evidence="2">
    <name type="scientific">uncultured bacterium pAM1</name>
    <dbReference type="NCBI Taxonomy" id="1781153"/>
    <lineage>
        <taxon>Bacteria</taxon>
        <taxon>environmental samples</taxon>
    </lineage>
</organism>
<dbReference type="Pfam" id="PF07883">
    <property type="entry name" value="Cupin_2"/>
    <property type="match status" value="1"/>
</dbReference>
<evidence type="ECO:0000313" key="2">
    <source>
        <dbReference type="EMBL" id="AOR51193.1"/>
    </source>
</evidence>
<dbReference type="EMBL" id="KT982363">
    <property type="protein sequence ID" value="AOR51193.1"/>
    <property type="molecule type" value="Genomic_DNA"/>
</dbReference>
<sequence>MKNHEFQSAEVISINASIEYASNAVVSKMVLKKPNGHVTLFAFDSGEELSEHTSPFDALVQVIDGTAEILIFGQSFTVTTGESIILPGNVPHAVKANERFKMLLTMVK</sequence>
<dbReference type="CDD" id="cd02230">
    <property type="entry name" value="cupin_HP0902-like"/>
    <property type="match status" value="1"/>
</dbReference>
<protein>
    <submittedName>
        <fullName evidence="2">Cupin</fullName>
    </submittedName>
</protein>
<evidence type="ECO:0000259" key="1">
    <source>
        <dbReference type="Pfam" id="PF07883"/>
    </source>
</evidence>
<feature type="domain" description="Cupin type-2" evidence="1">
    <location>
        <begin position="40"/>
        <end position="102"/>
    </location>
</feature>
<proteinExistence type="predicted"/>
<accession>A0A1C9U4X7</accession>
<dbReference type="InterPro" id="IPR013096">
    <property type="entry name" value="Cupin_2"/>
</dbReference>
<dbReference type="Gene3D" id="2.60.120.10">
    <property type="entry name" value="Jelly Rolls"/>
    <property type="match status" value="1"/>
</dbReference>
<dbReference type="InterPro" id="IPR011051">
    <property type="entry name" value="RmlC_Cupin_sf"/>
</dbReference>
<name>A0A1C9U4X7_9BACT</name>
<dbReference type="PANTHER" id="PTHR37694:SF1">
    <property type="entry name" value="SLR8022 PROTEIN"/>
    <property type="match status" value="1"/>
</dbReference>
<dbReference type="PANTHER" id="PTHR37694">
    <property type="entry name" value="SLR8022 PROTEIN"/>
    <property type="match status" value="1"/>
</dbReference>
<dbReference type="AlphaFoldDB" id="A0A1C9U4X7"/>